<dbReference type="PRINTS" id="PR00868">
    <property type="entry name" value="DNAPOLI"/>
</dbReference>
<dbReference type="Gene3D" id="1.20.1060.10">
    <property type="entry name" value="Taq DNA Polymerase, Chain T, domain 4"/>
    <property type="match status" value="1"/>
</dbReference>
<dbReference type="SMART" id="SM00482">
    <property type="entry name" value="POLAc"/>
    <property type="match status" value="1"/>
</dbReference>
<dbReference type="SUPFAM" id="SSF53098">
    <property type="entry name" value="Ribonuclease H-like"/>
    <property type="match status" value="1"/>
</dbReference>
<dbReference type="SUPFAM" id="SSF56672">
    <property type="entry name" value="DNA/RNA polymerases"/>
    <property type="match status" value="1"/>
</dbReference>
<proteinExistence type="predicted"/>
<dbReference type="AlphaFoldDB" id="A0A0F9IVF5"/>
<evidence type="ECO:0000313" key="3">
    <source>
        <dbReference type="EMBL" id="KKL91097.1"/>
    </source>
</evidence>
<organism evidence="3">
    <name type="scientific">marine sediment metagenome</name>
    <dbReference type="NCBI Taxonomy" id="412755"/>
    <lineage>
        <taxon>unclassified sequences</taxon>
        <taxon>metagenomes</taxon>
        <taxon>ecological metagenomes</taxon>
    </lineage>
</organism>
<dbReference type="InterPro" id="IPR012337">
    <property type="entry name" value="RNaseH-like_sf"/>
</dbReference>
<dbReference type="GO" id="GO:0003887">
    <property type="term" value="F:DNA-directed DNA polymerase activity"/>
    <property type="evidence" value="ECO:0007669"/>
    <property type="project" value="InterPro"/>
</dbReference>
<dbReference type="Gene3D" id="1.10.150.20">
    <property type="entry name" value="5' to 3' exonuclease, C-terminal subdomain"/>
    <property type="match status" value="1"/>
</dbReference>
<evidence type="ECO:0000256" key="1">
    <source>
        <dbReference type="ARBA" id="ARBA00022705"/>
    </source>
</evidence>
<dbReference type="GO" id="GO:0006302">
    <property type="term" value="P:double-strand break repair"/>
    <property type="evidence" value="ECO:0007669"/>
    <property type="project" value="TreeGrafter"/>
</dbReference>
<dbReference type="Pfam" id="PF00476">
    <property type="entry name" value="DNA_pol_A"/>
    <property type="match status" value="1"/>
</dbReference>
<sequence>VVAADIETGGFNRFFDDEILSLGFAVDPRLVYTIPEAILCDPAYRKELIKLFKAKTRWIWHNGKFDIAFLRRDGIETARVDEDTMLLSYALDEMGGIHDLEQIAGELLDAPDYKHMVKQWVPTKKDSYRNIPKPILYEYQSYDVSNTLQAWELLHESVMQDDKLTKLYYEVLIPATEFLYTVEKHGMLVDKQWNKKQDKRLLKIIEKAKKVVQEHAGYAINPNSPQQLAELFFNELEFRRIRGNSTDKDVLRKLPDHPIVTAMKEYRKVKKQHSTYVVSVQKNMKPDGRIHCTYKIHGTRTGRLSSADPNMQNVPRDKQIRGQFIAPKGYILMEPDYSQAELRSLAQLSEDVELTQIYHDNTRSLHKEVALEQYGKDYNGDQYIRAKAVNFGIVYGREAPSFADEFNVSTRVGQSWIDGWFEQFPGAAKYIRLCRRAPINTETMFTTFGRKKRHWVVVRENLRDLMNEAANFPHQSIASDLTLTSGISIGISDRLRIPKRYRRKVAQAISKYGAYVVNIIHDSLLLEVPDNPETIKAVARIVVDIMQSMAPKWGINRVPFTVDLKIGKRWGYLKEVENLQAFLH</sequence>
<feature type="domain" description="DNA-directed DNA polymerase family A palm" evidence="2">
    <location>
        <begin position="317"/>
        <end position="532"/>
    </location>
</feature>
<dbReference type="Pfam" id="PF01612">
    <property type="entry name" value="DNA_pol_A_exo1"/>
    <property type="match status" value="1"/>
</dbReference>
<name>A0A0F9IVF5_9ZZZZ</name>
<dbReference type="InterPro" id="IPR002562">
    <property type="entry name" value="3'-5'_exonuclease_dom"/>
</dbReference>
<dbReference type="InterPro" id="IPR002298">
    <property type="entry name" value="DNA_polymerase_A"/>
</dbReference>
<dbReference type="PANTHER" id="PTHR10133">
    <property type="entry name" value="DNA POLYMERASE I"/>
    <property type="match status" value="1"/>
</dbReference>
<dbReference type="GO" id="GO:0006261">
    <property type="term" value="P:DNA-templated DNA replication"/>
    <property type="evidence" value="ECO:0007669"/>
    <property type="project" value="InterPro"/>
</dbReference>
<dbReference type="InterPro" id="IPR001098">
    <property type="entry name" value="DNA-dir_DNA_pol_A_palm_dom"/>
</dbReference>
<gene>
    <name evidence="3" type="ORF">LCGC14_1898120</name>
</gene>
<evidence type="ECO:0000259" key="2">
    <source>
        <dbReference type="SMART" id="SM00482"/>
    </source>
</evidence>
<accession>A0A0F9IVF5</accession>
<dbReference type="Gene3D" id="3.30.420.10">
    <property type="entry name" value="Ribonuclease H-like superfamily/Ribonuclease H"/>
    <property type="match status" value="1"/>
</dbReference>
<dbReference type="Gene3D" id="3.30.70.370">
    <property type="match status" value="1"/>
</dbReference>
<dbReference type="InterPro" id="IPR036397">
    <property type="entry name" value="RNaseH_sf"/>
</dbReference>
<keyword evidence="1" id="KW-0235">DNA replication</keyword>
<dbReference type="InterPro" id="IPR043502">
    <property type="entry name" value="DNA/RNA_pol_sf"/>
</dbReference>
<comment type="caution">
    <text evidence="3">The sequence shown here is derived from an EMBL/GenBank/DDBJ whole genome shotgun (WGS) entry which is preliminary data.</text>
</comment>
<feature type="non-terminal residue" evidence="3">
    <location>
        <position position="1"/>
    </location>
</feature>
<dbReference type="EMBL" id="LAZR01019825">
    <property type="protein sequence ID" value="KKL91097.1"/>
    <property type="molecule type" value="Genomic_DNA"/>
</dbReference>
<dbReference type="GO" id="GO:0003677">
    <property type="term" value="F:DNA binding"/>
    <property type="evidence" value="ECO:0007669"/>
    <property type="project" value="InterPro"/>
</dbReference>
<reference evidence="3" key="1">
    <citation type="journal article" date="2015" name="Nature">
        <title>Complex archaea that bridge the gap between prokaryotes and eukaryotes.</title>
        <authorList>
            <person name="Spang A."/>
            <person name="Saw J.H."/>
            <person name="Jorgensen S.L."/>
            <person name="Zaremba-Niedzwiedzka K."/>
            <person name="Martijn J."/>
            <person name="Lind A.E."/>
            <person name="van Eijk R."/>
            <person name="Schleper C."/>
            <person name="Guy L."/>
            <person name="Ettema T.J."/>
        </authorList>
    </citation>
    <scope>NUCLEOTIDE SEQUENCE</scope>
</reference>
<dbReference type="PANTHER" id="PTHR10133:SF27">
    <property type="entry name" value="DNA POLYMERASE NU"/>
    <property type="match status" value="1"/>
</dbReference>
<dbReference type="GO" id="GO:0008408">
    <property type="term" value="F:3'-5' exonuclease activity"/>
    <property type="evidence" value="ECO:0007669"/>
    <property type="project" value="InterPro"/>
</dbReference>
<protein>
    <recommendedName>
        <fullName evidence="2">DNA-directed DNA polymerase family A palm domain-containing protein</fullName>
    </recommendedName>
</protein>